<reference evidence="2" key="3">
    <citation type="submission" date="2022-06" db="UniProtKB">
        <authorList>
            <consortium name="EnsemblPlants"/>
        </authorList>
    </citation>
    <scope>IDENTIFICATION</scope>
</reference>
<dbReference type="Gene3D" id="3.40.50.12670">
    <property type="match status" value="1"/>
</dbReference>
<dbReference type="EnsemblPlants" id="TuG1812G0200003192.01.T02">
    <property type="protein sequence ID" value="TuG1812G0200003192.01.T02"/>
    <property type="gene ID" value="TuG1812G0200003192.01"/>
</dbReference>
<organism evidence="2 3">
    <name type="scientific">Triticum urartu</name>
    <name type="common">Red wild einkorn</name>
    <name type="synonym">Crithodium urartu</name>
    <dbReference type="NCBI Taxonomy" id="4572"/>
    <lineage>
        <taxon>Eukaryota</taxon>
        <taxon>Viridiplantae</taxon>
        <taxon>Streptophyta</taxon>
        <taxon>Embryophyta</taxon>
        <taxon>Tracheophyta</taxon>
        <taxon>Spermatophyta</taxon>
        <taxon>Magnoliopsida</taxon>
        <taxon>Liliopsida</taxon>
        <taxon>Poales</taxon>
        <taxon>Poaceae</taxon>
        <taxon>BOP clade</taxon>
        <taxon>Pooideae</taxon>
        <taxon>Triticodae</taxon>
        <taxon>Triticeae</taxon>
        <taxon>Triticinae</taxon>
        <taxon>Triticum</taxon>
    </lineage>
</organism>
<dbReference type="Proteomes" id="UP000015106">
    <property type="component" value="Chromosome 2"/>
</dbReference>
<evidence type="ECO:0000256" key="1">
    <source>
        <dbReference type="SAM" id="SignalP"/>
    </source>
</evidence>
<name>A0A8R7TI07_TRIUA</name>
<feature type="chain" id="PRO_5035733976" evidence="1">
    <location>
        <begin position="26"/>
        <end position="51"/>
    </location>
</feature>
<accession>A0A8R7TI07</accession>
<evidence type="ECO:0000313" key="2">
    <source>
        <dbReference type="EnsemblPlants" id="TuG1812G0200003192.01.T02"/>
    </source>
</evidence>
<proteinExistence type="predicted"/>
<protein>
    <submittedName>
        <fullName evidence="2">Uncharacterized protein</fullName>
    </submittedName>
</protein>
<evidence type="ECO:0000313" key="3">
    <source>
        <dbReference type="Proteomes" id="UP000015106"/>
    </source>
</evidence>
<dbReference type="Gramene" id="TuG1812G0200003192.01.T02">
    <property type="protein sequence ID" value="TuG1812G0200003192.01.T02"/>
    <property type="gene ID" value="TuG1812G0200003192.01"/>
</dbReference>
<reference evidence="3" key="1">
    <citation type="journal article" date="2013" name="Nature">
        <title>Draft genome of the wheat A-genome progenitor Triticum urartu.</title>
        <authorList>
            <person name="Ling H.Q."/>
            <person name="Zhao S."/>
            <person name="Liu D."/>
            <person name="Wang J."/>
            <person name="Sun H."/>
            <person name="Zhang C."/>
            <person name="Fan H."/>
            <person name="Li D."/>
            <person name="Dong L."/>
            <person name="Tao Y."/>
            <person name="Gao C."/>
            <person name="Wu H."/>
            <person name="Li Y."/>
            <person name="Cui Y."/>
            <person name="Guo X."/>
            <person name="Zheng S."/>
            <person name="Wang B."/>
            <person name="Yu K."/>
            <person name="Liang Q."/>
            <person name="Yang W."/>
            <person name="Lou X."/>
            <person name="Chen J."/>
            <person name="Feng M."/>
            <person name="Jian J."/>
            <person name="Zhang X."/>
            <person name="Luo G."/>
            <person name="Jiang Y."/>
            <person name="Liu J."/>
            <person name="Wang Z."/>
            <person name="Sha Y."/>
            <person name="Zhang B."/>
            <person name="Wu H."/>
            <person name="Tang D."/>
            <person name="Shen Q."/>
            <person name="Xue P."/>
            <person name="Zou S."/>
            <person name="Wang X."/>
            <person name="Liu X."/>
            <person name="Wang F."/>
            <person name="Yang Y."/>
            <person name="An X."/>
            <person name="Dong Z."/>
            <person name="Zhang K."/>
            <person name="Zhang X."/>
            <person name="Luo M.C."/>
            <person name="Dvorak J."/>
            <person name="Tong Y."/>
            <person name="Wang J."/>
            <person name="Yang H."/>
            <person name="Li Z."/>
            <person name="Wang D."/>
            <person name="Zhang A."/>
            <person name="Wang J."/>
        </authorList>
    </citation>
    <scope>NUCLEOTIDE SEQUENCE</scope>
    <source>
        <strain evidence="3">cv. G1812</strain>
    </source>
</reference>
<dbReference type="AlphaFoldDB" id="A0A8R7TI07"/>
<dbReference type="PROSITE" id="PS51257">
    <property type="entry name" value="PROKAR_LIPOPROTEIN"/>
    <property type="match status" value="1"/>
</dbReference>
<sequence length="51" mass="5801">MGQIIRLPSCRFMATMALWGASCWGSGHTVPEYKPKESLAFYTHWLLGEKI</sequence>
<feature type="signal peptide" evidence="1">
    <location>
        <begin position="1"/>
        <end position="25"/>
    </location>
</feature>
<keyword evidence="3" id="KW-1185">Reference proteome</keyword>
<reference evidence="2" key="2">
    <citation type="submission" date="2018-03" db="EMBL/GenBank/DDBJ databases">
        <title>The Triticum urartu genome reveals the dynamic nature of wheat genome evolution.</title>
        <authorList>
            <person name="Ling H."/>
            <person name="Ma B."/>
            <person name="Shi X."/>
            <person name="Liu H."/>
            <person name="Dong L."/>
            <person name="Sun H."/>
            <person name="Cao Y."/>
            <person name="Gao Q."/>
            <person name="Zheng S."/>
            <person name="Li Y."/>
            <person name="Yu Y."/>
            <person name="Du H."/>
            <person name="Qi M."/>
            <person name="Li Y."/>
            <person name="Yu H."/>
            <person name="Cui Y."/>
            <person name="Wang N."/>
            <person name="Chen C."/>
            <person name="Wu H."/>
            <person name="Zhao Y."/>
            <person name="Zhang J."/>
            <person name="Li Y."/>
            <person name="Zhou W."/>
            <person name="Zhang B."/>
            <person name="Hu W."/>
            <person name="Eijk M."/>
            <person name="Tang J."/>
            <person name="Witsenboer H."/>
            <person name="Zhao S."/>
            <person name="Li Z."/>
            <person name="Zhang A."/>
            <person name="Wang D."/>
            <person name="Liang C."/>
        </authorList>
    </citation>
    <scope>NUCLEOTIDE SEQUENCE [LARGE SCALE GENOMIC DNA]</scope>
    <source>
        <strain evidence="2">cv. G1812</strain>
    </source>
</reference>
<keyword evidence="1" id="KW-0732">Signal</keyword>